<dbReference type="Proteomes" id="UP000005444">
    <property type="component" value="Chromosome"/>
</dbReference>
<dbReference type="InterPro" id="IPR029063">
    <property type="entry name" value="SAM-dependent_MTases_sf"/>
</dbReference>
<evidence type="ECO:0000313" key="1">
    <source>
        <dbReference type="EMBL" id="AEV95706.1"/>
    </source>
</evidence>
<reference evidence="1 2" key="1">
    <citation type="journal article" date="2012" name="J. Bacteriol.">
        <title>Complete Genome Sequence of the Beer Spoilage Organism Pediococcus claussenii ATCC BAA-344T.</title>
        <authorList>
            <person name="Pittet V."/>
            <person name="Abegunde T."/>
            <person name="Marfleet T."/>
            <person name="Haakensen M."/>
            <person name="Morrow K."/>
            <person name="Jayaprakash T."/>
            <person name="Schroeder K."/>
            <person name="Trost B."/>
            <person name="Byrns S."/>
            <person name="Bergsveinson J."/>
            <person name="Kusalik A."/>
            <person name="Ziola B."/>
        </authorList>
    </citation>
    <scope>NUCLEOTIDE SEQUENCE [LARGE SCALE GENOMIC DNA]</scope>
    <source>
        <strain evidence="1 2">ATCC BAA-344</strain>
    </source>
</reference>
<dbReference type="KEGG" id="pce:PECL_1482"/>
<dbReference type="AlphaFoldDB" id="G8PF27"/>
<dbReference type="SUPFAM" id="SSF53335">
    <property type="entry name" value="S-adenosyl-L-methionine-dependent methyltransferases"/>
    <property type="match status" value="1"/>
</dbReference>
<dbReference type="STRING" id="701521.PECL_1482"/>
<dbReference type="Gene3D" id="3.40.50.150">
    <property type="entry name" value="Vaccinia Virus protein VP39"/>
    <property type="match status" value="1"/>
</dbReference>
<dbReference type="RefSeq" id="WP_014215900.1">
    <property type="nucleotide sequence ID" value="NC_016605.1"/>
</dbReference>
<evidence type="ECO:0000313" key="2">
    <source>
        <dbReference type="Proteomes" id="UP000005444"/>
    </source>
</evidence>
<keyword evidence="1" id="KW-0808">Transferase</keyword>
<accession>G8PF27</accession>
<dbReference type="HOGENOM" id="CLU_084734_0_0_9"/>
<name>G8PF27_PEDCP</name>
<keyword evidence="1" id="KW-0489">Methyltransferase</keyword>
<sequence length="280" mass="32520">MNPKQLKRIKKNLKQKNNKPNYIQRMNSYRELFSEFPQIIFLVNHVLESDRLLSRGLLPQPLPLLELPENIQDTIFESVTQQYPIGDPQGDQLWDKYSRELPKLDQLLRSYRDYLEEHYGMWCYISAPFVDKLANYIDGKPVLEVMAGNGYISKGLRDKGQTVIATDSLDWTKENETGRNLVTEIERLDAIKAIKKYGNQVAFVIMSWSPDGLSIDQDILKNIRDTNPGIKLICIGERNGATNSAEFWQMAQYVDENEAETLNKYHQPFDLIQDQVYIIK</sequence>
<gene>
    <name evidence="1" type="ordered locus">PECL_1482</name>
</gene>
<dbReference type="GO" id="GO:0008168">
    <property type="term" value="F:methyltransferase activity"/>
    <property type="evidence" value="ECO:0007669"/>
    <property type="project" value="UniProtKB-KW"/>
</dbReference>
<protein>
    <submittedName>
        <fullName evidence="1">SAM-dependent methyltransferase</fullName>
    </submittedName>
</protein>
<keyword evidence="2" id="KW-1185">Reference proteome</keyword>
<dbReference type="GO" id="GO:0032259">
    <property type="term" value="P:methylation"/>
    <property type="evidence" value="ECO:0007669"/>
    <property type="project" value="UniProtKB-KW"/>
</dbReference>
<dbReference type="PATRIC" id="fig|701521.8.peg.1386"/>
<organism evidence="1 2">
    <name type="scientific">Pediococcus claussenii (strain ATCC BAA-344 / DSM 14800 / JCM 18046 / KCTC 3811 / LMG 21948 / P06)</name>
    <dbReference type="NCBI Taxonomy" id="701521"/>
    <lineage>
        <taxon>Bacteria</taxon>
        <taxon>Bacillati</taxon>
        <taxon>Bacillota</taxon>
        <taxon>Bacilli</taxon>
        <taxon>Lactobacillales</taxon>
        <taxon>Lactobacillaceae</taxon>
        <taxon>Pediococcus</taxon>
    </lineage>
</organism>
<dbReference type="EMBL" id="CP003137">
    <property type="protein sequence ID" value="AEV95706.1"/>
    <property type="molecule type" value="Genomic_DNA"/>
</dbReference>
<dbReference type="eggNOG" id="ENOG5032Y99">
    <property type="taxonomic scope" value="Bacteria"/>
</dbReference>
<proteinExistence type="predicted"/>